<dbReference type="Proteomes" id="UP000254554">
    <property type="component" value="Unassembled WGS sequence"/>
</dbReference>
<dbReference type="RefSeq" id="WP_019349832.1">
    <property type="nucleotide sequence ID" value="NZ_JAPHOS010000001.1"/>
</dbReference>
<protein>
    <submittedName>
        <fullName evidence="1">Uncharacterized protein</fullName>
    </submittedName>
</protein>
<evidence type="ECO:0000313" key="2">
    <source>
        <dbReference type="Proteomes" id="UP000254554"/>
    </source>
</evidence>
<accession>A0A377G7P2</accession>
<organism evidence="1 2">
    <name type="scientific">Fluoribacter dumoffii</name>
    <dbReference type="NCBI Taxonomy" id="463"/>
    <lineage>
        <taxon>Bacteria</taxon>
        <taxon>Pseudomonadati</taxon>
        <taxon>Pseudomonadota</taxon>
        <taxon>Gammaproteobacteria</taxon>
        <taxon>Legionellales</taxon>
        <taxon>Legionellaceae</taxon>
        <taxon>Fluoribacter</taxon>
    </lineage>
</organism>
<gene>
    <name evidence="1" type="ORF">NCTC11370_00885</name>
</gene>
<name>A0A377G7P2_9GAMM</name>
<keyword evidence="2" id="KW-1185">Reference proteome</keyword>
<sequence>MLVMKNCAIEPGDIIFVVSNSSNSWVRFKKAAQSLTTPGNKHGHMEVITVFVCTGKNKHGVICHNYELQLTLPTSLFIKNLREKTIEELTSLLVNYCNKEFTAGEIKKVLAEGPEWMKKLQAQITGNESTQELIEILLKDTGERKEKLMDLLVRFWQASGEADTLPIVNSSLLVFKHNDQNQRQQFLKGFLEQVETTKRLHAQGKTRTSWWAVIKSLFQWSNRQDEQDRKKIAPSDETFCSSNVMQVLNQVNPNLVNRGRYVLPKTLEAGLREATKSKKSKDEAGIEEPLDDFEDMIAAQEQLLPPFRLQILPATGKELMRTLLERVDTEITRIEAKRWFTQADREKARELKRLLIPFRDPKYQNYPIHLQVEVALKLICTLLPALKRKTGLLGEWFPATSYTNIRAFARTQGIFDGDIREAMEKLQSQPLKDIDEGTQEEIIKSPQSLDTSQIYIFSDWSFSSWSASKRKLLLNHMNELLTVGHEVYLWKSGYLVKMDKMALKNAINGEDFDDLLSPQLKPATRTSLIEHAQQQQLDTTKLRFLDYRECRKLAGENESLETLLDHAAPLFSTQMDEYHVQQMKLEILDVEMANAQDEKEQFVMEELKKRITVLKDTKHKTYRSGMDTKACVNQSNYRKPVFKPVDFLTATPSVKYYRDEVYSELVIPENPTSPFHYFELGGMNATEKLVECDYDFHPEGLTEQLIKKRKTESKLVLMEGKKKVSLTENWRALPSLQPGETLLDIAIEGLKKEDFEIKYSKENHLYFIRLLKPIPESRDTFINLLLRMPQHYRVNPVFNTLITRPEHQQIHQLMLKYLSFGRDHGALRQTIDVTVHRGEEYLQEARKLSVGSCRLRAIAFKEEMKRLYPDVPVSIVINPDHCFIEMELDGQWQRYCLGGYRDTPGLLESVKEESLTSMNPDAKKHRFFIEKTKAPLPMGVPAEENRAVNRL</sequence>
<dbReference type="AlphaFoldDB" id="A0A377G7P2"/>
<dbReference type="OrthoDB" id="5647045at2"/>
<proteinExistence type="predicted"/>
<dbReference type="STRING" id="1094715.GCA_000236165_01536"/>
<dbReference type="EMBL" id="UGGT01000001">
    <property type="protein sequence ID" value="STO20826.1"/>
    <property type="molecule type" value="Genomic_DNA"/>
</dbReference>
<reference evidence="1 2" key="1">
    <citation type="submission" date="2018-06" db="EMBL/GenBank/DDBJ databases">
        <authorList>
            <consortium name="Pathogen Informatics"/>
            <person name="Doyle S."/>
        </authorList>
    </citation>
    <scope>NUCLEOTIDE SEQUENCE [LARGE SCALE GENOMIC DNA]</scope>
    <source>
        <strain evidence="1 2">NCTC11370</strain>
    </source>
</reference>
<evidence type="ECO:0000313" key="1">
    <source>
        <dbReference type="EMBL" id="STO20826.1"/>
    </source>
</evidence>
<dbReference type="GeneID" id="93292498"/>